<dbReference type="AlphaFoldDB" id="A0AAQ1SRG6"/>
<name>A0AAQ1SRG6_9PSED</name>
<accession>A0AAQ1SRG6</accession>
<evidence type="ECO:0000313" key="3">
    <source>
        <dbReference type="Proteomes" id="UP000294335"/>
    </source>
</evidence>
<dbReference type="EMBL" id="OPYN01000013">
    <property type="protein sequence ID" value="SPO58591.1"/>
    <property type="molecule type" value="Genomic_DNA"/>
</dbReference>
<evidence type="ECO:0000259" key="1">
    <source>
        <dbReference type="Pfam" id="PF25583"/>
    </source>
</evidence>
<sequence length="79" mass="8793">MARISDTLARQLRVAPLSSDMQLTALEHGHRLQATVSDGWPLRWWLLSHGDGVVVEQPGGLREEIGRILSNAAAQYQNF</sequence>
<dbReference type="Proteomes" id="UP000294335">
    <property type="component" value="Unassembled WGS sequence"/>
</dbReference>
<evidence type="ECO:0000313" key="2">
    <source>
        <dbReference type="EMBL" id="SPO58591.1"/>
    </source>
</evidence>
<dbReference type="Pfam" id="PF25583">
    <property type="entry name" value="WCX"/>
    <property type="match status" value="1"/>
</dbReference>
<organism evidence="2 3">
    <name type="scientific">Pseudomonas inefficax</name>
    <dbReference type="NCBI Taxonomy" id="2078786"/>
    <lineage>
        <taxon>Bacteria</taxon>
        <taxon>Pseudomonadati</taxon>
        <taxon>Pseudomonadota</taxon>
        <taxon>Gammaproteobacteria</taxon>
        <taxon>Pseudomonadales</taxon>
        <taxon>Pseudomonadaceae</taxon>
        <taxon>Pseudomonas</taxon>
    </lineage>
</organism>
<dbReference type="InterPro" id="IPR057727">
    <property type="entry name" value="WCX_dom"/>
</dbReference>
<reference evidence="2 3" key="1">
    <citation type="submission" date="2018-02" db="EMBL/GenBank/DDBJ databases">
        <authorList>
            <person name="Dubost A."/>
        </authorList>
    </citation>
    <scope>NUCLEOTIDE SEQUENCE [LARGE SCALE GENOMIC DNA]</scope>
    <source>
        <strain evidence="3">JV551A3</strain>
    </source>
</reference>
<comment type="caution">
    <text evidence="2">The sequence shown here is derived from an EMBL/GenBank/DDBJ whole genome shotgun (WGS) entry which is preliminary data.</text>
</comment>
<proteinExistence type="predicted"/>
<feature type="domain" description="WCX" evidence="1">
    <location>
        <begin position="3"/>
        <end position="72"/>
    </location>
</feature>
<keyword evidence="3" id="KW-1185">Reference proteome</keyword>
<protein>
    <submittedName>
        <fullName evidence="2">Transcriptional regulator</fullName>
    </submittedName>
</protein>
<gene>
    <name evidence="2" type="ORF">JV551A3_V1_130003</name>
</gene>